<organism evidence="2">
    <name type="scientific">Aphanomyces astaci</name>
    <name type="common">Crayfish plague agent</name>
    <dbReference type="NCBI Taxonomy" id="112090"/>
    <lineage>
        <taxon>Eukaryota</taxon>
        <taxon>Sar</taxon>
        <taxon>Stramenopiles</taxon>
        <taxon>Oomycota</taxon>
        <taxon>Saprolegniomycetes</taxon>
        <taxon>Saprolegniales</taxon>
        <taxon>Verrucalvaceae</taxon>
        <taxon>Aphanomyces</taxon>
    </lineage>
</organism>
<evidence type="ECO:0000256" key="1">
    <source>
        <dbReference type="SAM" id="Phobius"/>
    </source>
</evidence>
<name>W4GJX8_APHAT</name>
<keyword evidence="1" id="KW-0472">Membrane</keyword>
<evidence type="ECO:0000313" key="2">
    <source>
        <dbReference type="EMBL" id="ETV79626.1"/>
    </source>
</evidence>
<dbReference type="RefSeq" id="XP_009830562.1">
    <property type="nucleotide sequence ID" value="XM_009832260.1"/>
</dbReference>
<keyword evidence="1" id="KW-0812">Transmembrane</keyword>
<protein>
    <submittedName>
        <fullName evidence="2">Uncharacterized protein</fullName>
    </submittedName>
</protein>
<reference evidence="2" key="1">
    <citation type="submission" date="2013-12" db="EMBL/GenBank/DDBJ databases">
        <title>The Genome Sequence of Aphanomyces astaci APO3.</title>
        <authorList>
            <consortium name="The Broad Institute Genomics Platform"/>
            <person name="Russ C."/>
            <person name="Tyler B."/>
            <person name="van West P."/>
            <person name="Dieguez-Uribeondo J."/>
            <person name="Young S.K."/>
            <person name="Zeng Q."/>
            <person name="Gargeya S."/>
            <person name="Fitzgerald M."/>
            <person name="Abouelleil A."/>
            <person name="Alvarado L."/>
            <person name="Chapman S.B."/>
            <person name="Gainer-Dewar J."/>
            <person name="Goldberg J."/>
            <person name="Griggs A."/>
            <person name="Gujja S."/>
            <person name="Hansen M."/>
            <person name="Howarth C."/>
            <person name="Imamovic A."/>
            <person name="Ireland A."/>
            <person name="Larimer J."/>
            <person name="McCowan C."/>
            <person name="Murphy C."/>
            <person name="Pearson M."/>
            <person name="Poon T.W."/>
            <person name="Priest M."/>
            <person name="Roberts A."/>
            <person name="Saif S."/>
            <person name="Shea T."/>
            <person name="Sykes S."/>
            <person name="Wortman J."/>
            <person name="Nusbaum C."/>
            <person name="Birren B."/>
        </authorList>
    </citation>
    <scope>NUCLEOTIDE SEQUENCE [LARGE SCALE GENOMIC DNA]</scope>
    <source>
        <strain evidence="2">APO3</strain>
    </source>
</reference>
<keyword evidence="1" id="KW-1133">Transmembrane helix</keyword>
<dbReference type="AlphaFoldDB" id="W4GJX8"/>
<accession>W4GJX8</accession>
<proteinExistence type="predicted"/>
<dbReference type="OrthoDB" id="10528486at2759"/>
<gene>
    <name evidence="2" type="ORF">H257_06886</name>
</gene>
<feature type="transmembrane region" description="Helical" evidence="1">
    <location>
        <begin position="62"/>
        <end position="83"/>
    </location>
</feature>
<sequence>MVPLEDVWVHANSSTNSSNFTAPQDTIGLPVTQVDHPHFNRARPTAAASAGSPESASQLMNVMVVLVAAIVVMTAVGLFMVLFKRKHQRKDDRRRVPSICLSRTRYGEGMNIFDTYVCGAHIMLHSPEGTMRERVPSIVLGKVDQWYRSHESTLSYDDGELAIRVSESSDHSSFKL</sequence>
<dbReference type="GeneID" id="20808882"/>
<dbReference type="VEuPathDB" id="FungiDB:H257_06886"/>
<dbReference type="EMBL" id="KI913127">
    <property type="protein sequence ID" value="ETV79626.1"/>
    <property type="molecule type" value="Genomic_DNA"/>
</dbReference>